<accession>A0ABR9WMG1</accession>
<evidence type="ECO:0000313" key="2">
    <source>
        <dbReference type="Proteomes" id="UP000634134"/>
    </source>
</evidence>
<proteinExistence type="predicted"/>
<comment type="caution">
    <text evidence="1">The sequence shown here is derived from an EMBL/GenBank/DDBJ whole genome shotgun (WGS) entry which is preliminary data.</text>
</comment>
<sequence>MKFKFLFFLLIIVLIPGFFHFCQAQSYGLGFDSFEVIQDKRTGLDLSPDNTFCFDKNFELSFELSFLANKKIYFGYIVRLIENDKQNIDLIYDNSANNQHFKLVIGDKFAPVSFDFPGNDLFKKWNRITLKFDKEKKNIRVVYGDKSFTQPVNITDNGCFKILFGANQYKDFKSTDVPPMKIRNISILENAQLKYHWALDETDGLKALEEIQKKDGLAVNPVWIKKLHYEWQPVQMLSMQNFVKVGFDQNKGVLHFLSKDSLVSYNIAGNTIGIVKFNDQKQTLYIDNQVLFNKNKNQLFNIYIDEQQVSTFDIKNRSWDKTGITAALKKNFLHANKFYSAQDSSIYILGGYGHLAYKNNVQRYHVSSGKWENINVKDSVFTPRYLAALGTTQNGAYILGGYGSSTGQQMLNPRNWYDLLFFNTKTHRFKKIYELKTPEEDFVYGNSMIINEKDSSYYALIFPKHKFNSELQLIKGSLTKPDFKIVGSKIPYQFVDIQSYADLFFDSLSGRFVAVTTYQAENNQTKIGIYSLYAPPLESLQPIAAVEAQNYKTVWIAAGFVVLALLAFSYFKYAKKETKTEIPVAAKESEIIPITEGEPEIPVLKEIVSENKITALQSSIFLFGNLQLFDDEGNEITKQFSPLVKELFLVILLYSIRWEGISSEKLKELLWFDKPSESARNNRSVNIAKLKGILDKMKYCQVSKETGYWKIKIDYDKIHVDYTHYLAIIGNKRALNKENITELAEITKRGNFLSNVEYEWLDSFKSEISNEIVDTYLRFAATVKISDDPEFLIKLANYIFYFDPVNEEAMIIKCKALAHLGKHSLAKTTFENFAREYNRIYGEDFQKDMPEVLHS</sequence>
<dbReference type="PANTHER" id="PTHR35807">
    <property type="entry name" value="TRANSCRIPTIONAL REGULATOR REDD-RELATED"/>
    <property type="match status" value="1"/>
</dbReference>
<protein>
    <submittedName>
        <fullName evidence="1">Galactose oxidase</fullName>
    </submittedName>
</protein>
<dbReference type="Proteomes" id="UP000634134">
    <property type="component" value="Unassembled WGS sequence"/>
</dbReference>
<organism evidence="1 2">
    <name type="scientific">Dyadobacter subterraneus</name>
    <dbReference type="NCBI Taxonomy" id="2773304"/>
    <lineage>
        <taxon>Bacteria</taxon>
        <taxon>Pseudomonadati</taxon>
        <taxon>Bacteroidota</taxon>
        <taxon>Cytophagia</taxon>
        <taxon>Cytophagales</taxon>
        <taxon>Spirosomataceae</taxon>
        <taxon>Dyadobacter</taxon>
    </lineage>
</organism>
<dbReference type="SUPFAM" id="SSF117281">
    <property type="entry name" value="Kelch motif"/>
    <property type="match status" value="1"/>
</dbReference>
<evidence type="ECO:0000313" key="1">
    <source>
        <dbReference type="EMBL" id="MBE9465561.1"/>
    </source>
</evidence>
<dbReference type="EMBL" id="JACYGY010000002">
    <property type="protein sequence ID" value="MBE9465561.1"/>
    <property type="molecule type" value="Genomic_DNA"/>
</dbReference>
<dbReference type="PANTHER" id="PTHR35807:SF1">
    <property type="entry name" value="TRANSCRIPTIONAL REGULATOR REDD"/>
    <property type="match status" value="1"/>
</dbReference>
<keyword evidence="2" id="KW-1185">Reference proteome</keyword>
<name>A0ABR9WMG1_9BACT</name>
<dbReference type="Gene3D" id="2.120.10.80">
    <property type="entry name" value="Kelch-type beta propeller"/>
    <property type="match status" value="1"/>
</dbReference>
<gene>
    <name evidence="1" type="ORF">IEE83_27085</name>
</gene>
<dbReference type="InterPro" id="IPR051677">
    <property type="entry name" value="AfsR-DnrI-RedD_regulator"/>
</dbReference>
<reference evidence="2" key="1">
    <citation type="submission" date="2023-07" db="EMBL/GenBank/DDBJ databases">
        <title>Dyadobacter sp. nov 'subterranea' isolated from contaminted grondwater.</title>
        <authorList>
            <person name="Szabo I."/>
            <person name="Al-Omari J."/>
            <person name="Szerdahelyi S.G."/>
            <person name="Rado J."/>
        </authorList>
    </citation>
    <scope>NUCLEOTIDE SEQUENCE [LARGE SCALE GENOMIC DNA]</scope>
    <source>
        <strain evidence="2">UP-52</strain>
    </source>
</reference>
<dbReference type="InterPro" id="IPR015915">
    <property type="entry name" value="Kelch-typ_b-propeller"/>
</dbReference>
<dbReference type="RefSeq" id="WP_194123876.1">
    <property type="nucleotide sequence ID" value="NZ_JACYGY010000002.1"/>
</dbReference>